<gene>
    <name evidence="3" type="ORF">SAMN05421630_102643</name>
</gene>
<keyword evidence="4" id="KW-1185">Reference proteome</keyword>
<proteinExistence type="inferred from homology"/>
<sequence length="168" mass="18738">MSTTAHHFGTLGISETGAFRIHFERVLRHPVGKVWLALTDEDKRQTWLPGCVLEPEVGTRVRYDFGEEGAAEGVVTKVEVPGERGLLEHTWLWEGVPASTVHWTVEPHEAGTLLSLTHSEVERAPSADFAVGWHFILDTLGRFADGAPFDDVWDDYETVAAEYQRQAA</sequence>
<dbReference type="Gene3D" id="3.30.530.20">
    <property type="match status" value="1"/>
</dbReference>
<dbReference type="STRING" id="530584.SAMN05421630_102643"/>
<reference evidence="3 4" key="1">
    <citation type="submission" date="2016-10" db="EMBL/GenBank/DDBJ databases">
        <authorList>
            <person name="de Groot N.N."/>
        </authorList>
    </citation>
    <scope>NUCLEOTIDE SEQUENCE [LARGE SCALE GENOMIC DNA]</scope>
    <source>
        <strain evidence="3 4">CGMCC 4.5506</strain>
    </source>
</reference>
<dbReference type="Pfam" id="PF08327">
    <property type="entry name" value="AHSA1"/>
    <property type="match status" value="1"/>
</dbReference>
<protein>
    <submittedName>
        <fullName evidence="3">Uncharacterized conserved protein YndB, AHSA1/START domain</fullName>
    </submittedName>
</protein>
<evidence type="ECO:0000313" key="3">
    <source>
        <dbReference type="EMBL" id="SDC57566.1"/>
    </source>
</evidence>
<organism evidence="3 4">
    <name type="scientific">Prauserella marina</name>
    <dbReference type="NCBI Taxonomy" id="530584"/>
    <lineage>
        <taxon>Bacteria</taxon>
        <taxon>Bacillati</taxon>
        <taxon>Actinomycetota</taxon>
        <taxon>Actinomycetes</taxon>
        <taxon>Pseudonocardiales</taxon>
        <taxon>Pseudonocardiaceae</taxon>
        <taxon>Prauserella</taxon>
    </lineage>
</organism>
<evidence type="ECO:0000313" key="4">
    <source>
        <dbReference type="Proteomes" id="UP000199494"/>
    </source>
</evidence>
<comment type="similarity">
    <text evidence="1">Belongs to the AHA1 family.</text>
</comment>
<dbReference type="EMBL" id="FMZE01000002">
    <property type="protein sequence ID" value="SDC57566.1"/>
    <property type="molecule type" value="Genomic_DNA"/>
</dbReference>
<dbReference type="RefSeq" id="WP_091800632.1">
    <property type="nucleotide sequence ID" value="NZ_CP016353.1"/>
</dbReference>
<feature type="domain" description="Activator of Hsp90 ATPase homologue 1/2-like C-terminal" evidence="2">
    <location>
        <begin position="29"/>
        <end position="141"/>
    </location>
</feature>
<dbReference type="SUPFAM" id="SSF55961">
    <property type="entry name" value="Bet v1-like"/>
    <property type="match status" value="1"/>
</dbReference>
<dbReference type="KEGG" id="pmad:BAY61_08160"/>
<accession>A0A222VM07</accession>
<dbReference type="OrthoDB" id="9803476at2"/>
<evidence type="ECO:0000259" key="2">
    <source>
        <dbReference type="Pfam" id="PF08327"/>
    </source>
</evidence>
<dbReference type="AlphaFoldDB" id="A0A222VM07"/>
<dbReference type="InterPro" id="IPR023393">
    <property type="entry name" value="START-like_dom_sf"/>
</dbReference>
<evidence type="ECO:0000256" key="1">
    <source>
        <dbReference type="ARBA" id="ARBA00006817"/>
    </source>
</evidence>
<dbReference type="Proteomes" id="UP000199494">
    <property type="component" value="Unassembled WGS sequence"/>
</dbReference>
<name>A0A222VM07_9PSEU</name>
<dbReference type="InterPro" id="IPR013538">
    <property type="entry name" value="ASHA1/2-like_C"/>
</dbReference>